<dbReference type="FunFam" id="1.20.1560.10:FF:000011">
    <property type="entry name" value="Multidrug ABC transporter ATP-binding protein"/>
    <property type="match status" value="1"/>
</dbReference>
<evidence type="ECO:0000256" key="5">
    <source>
        <dbReference type="ARBA" id="ARBA00022741"/>
    </source>
</evidence>
<dbReference type="InterPro" id="IPR027417">
    <property type="entry name" value="P-loop_NTPase"/>
</dbReference>
<accession>A0AA43XJR5</accession>
<dbReference type="PROSITE" id="PS50893">
    <property type="entry name" value="ABC_TRANSPORTER_2"/>
    <property type="match status" value="1"/>
</dbReference>
<evidence type="ECO:0000259" key="10">
    <source>
        <dbReference type="PROSITE" id="PS50893"/>
    </source>
</evidence>
<dbReference type="GO" id="GO:0016887">
    <property type="term" value="F:ATP hydrolysis activity"/>
    <property type="evidence" value="ECO:0007669"/>
    <property type="project" value="InterPro"/>
</dbReference>
<evidence type="ECO:0000313" key="13">
    <source>
        <dbReference type="Proteomes" id="UP000449710"/>
    </source>
</evidence>
<keyword evidence="2" id="KW-0813">Transport</keyword>
<evidence type="ECO:0000256" key="8">
    <source>
        <dbReference type="ARBA" id="ARBA00023136"/>
    </source>
</evidence>
<evidence type="ECO:0000256" key="3">
    <source>
        <dbReference type="ARBA" id="ARBA00022475"/>
    </source>
</evidence>
<dbReference type="PROSITE" id="PS50929">
    <property type="entry name" value="ABC_TM1F"/>
    <property type="match status" value="1"/>
</dbReference>
<dbReference type="AlphaFoldDB" id="A0AA43XJR5"/>
<feature type="domain" description="ABC transmembrane type-1" evidence="11">
    <location>
        <begin position="20"/>
        <end position="304"/>
    </location>
</feature>
<feature type="transmembrane region" description="Helical" evidence="9">
    <location>
        <begin position="17"/>
        <end position="37"/>
    </location>
</feature>
<name>A0AA43XJR5_9CLOT</name>
<dbReference type="Pfam" id="PF00664">
    <property type="entry name" value="ABC_membrane"/>
    <property type="match status" value="1"/>
</dbReference>
<keyword evidence="8 9" id="KW-0472">Membrane</keyword>
<evidence type="ECO:0000259" key="11">
    <source>
        <dbReference type="PROSITE" id="PS50929"/>
    </source>
</evidence>
<gene>
    <name evidence="12" type="ORF">ISALK_05275</name>
</gene>
<dbReference type="InterPro" id="IPR039421">
    <property type="entry name" value="Type_1_exporter"/>
</dbReference>
<dbReference type="GO" id="GO:0015421">
    <property type="term" value="F:ABC-type oligopeptide transporter activity"/>
    <property type="evidence" value="ECO:0007669"/>
    <property type="project" value="TreeGrafter"/>
</dbReference>
<dbReference type="Gene3D" id="3.40.50.300">
    <property type="entry name" value="P-loop containing nucleotide triphosphate hydrolases"/>
    <property type="match status" value="1"/>
</dbReference>
<feature type="transmembrane region" description="Helical" evidence="9">
    <location>
        <begin position="57"/>
        <end position="78"/>
    </location>
</feature>
<evidence type="ECO:0000256" key="2">
    <source>
        <dbReference type="ARBA" id="ARBA00022448"/>
    </source>
</evidence>
<comment type="subcellular location">
    <subcellularLocation>
        <location evidence="1">Cell membrane</location>
        <topology evidence="1">Multi-pass membrane protein</topology>
    </subcellularLocation>
</comment>
<protein>
    <submittedName>
        <fullName evidence="12">ABC transporter ATP-binding protein</fullName>
    </submittedName>
</protein>
<dbReference type="Proteomes" id="UP000449710">
    <property type="component" value="Unassembled WGS sequence"/>
</dbReference>
<comment type="caution">
    <text evidence="12">The sequence shown here is derived from an EMBL/GenBank/DDBJ whole genome shotgun (WGS) entry which is preliminary data.</text>
</comment>
<reference evidence="12 13" key="1">
    <citation type="submission" date="2019-04" db="EMBL/GenBank/DDBJ databases">
        <title>Isachenkonia alkalipeptolytica gen. nov. sp. nov. a new anaerobic, alkiliphilic organothrophic bacterium capable to reduce synthesized ferrihydrite isolated from a soda lake.</title>
        <authorList>
            <person name="Toshchakov S.V."/>
            <person name="Zavarzina D.G."/>
            <person name="Zhilina T.N."/>
            <person name="Kostrikina N.A."/>
            <person name="Kublanov I.V."/>
        </authorList>
    </citation>
    <scope>NUCLEOTIDE SEQUENCE [LARGE SCALE GENOMIC DNA]</scope>
    <source>
        <strain evidence="12 13">Z-1701</strain>
    </source>
</reference>
<dbReference type="FunFam" id="3.40.50.300:FF:000221">
    <property type="entry name" value="Multidrug ABC transporter ATP-binding protein"/>
    <property type="match status" value="1"/>
</dbReference>
<evidence type="ECO:0000256" key="9">
    <source>
        <dbReference type="SAM" id="Phobius"/>
    </source>
</evidence>
<dbReference type="Gene3D" id="1.20.1560.10">
    <property type="entry name" value="ABC transporter type 1, transmembrane domain"/>
    <property type="match status" value="1"/>
</dbReference>
<dbReference type="SMART" id="SM00382">
    <property type="entry name" value="AAA"/>
    <property type="match status" value="1"/>
</dbReference>
<keyword evidence="7 9" id="KW-1133">Transmembrane helix</keyword>
<feature type="transmembrane region" description="Helical" evidence="9">
    <location>
        <begin position="161"/>
        <end position="179"/>
    </location>
</feature>
<evidence type="ECO:0000256" key="6">
    <source>
        <dbReference type="ARBA" id="ARBA00022840"/>
    </source>
</evidence>
<dbReference type="RefSeq" id="WP_160719871.1">
    <property type="nucleotide sequence ID" value="NZ_SUMG01000004.1"/>
</dbReference>
<dbReference type="InterPro" id="IPR017871">
    <property type="entry name" value="ABC_transporter-like_CS"/>
</dbReference>
<evidence type="ECO:0000256" key="1">
    <source>
        <dbReference type="ARBA" id="ARBA00004651"/>
    </source>
</evidence>
<dbReference type="InterPro" id="IPR036640">
    <property type="entry name" value="ABC1_TM_sf"/>
</dbReference>
<dbReference type="CDD" id="cd18541">
    <property type="entry name" value="ABC_6TM_TmrB_like"/>
    <property type="match status" value="1"/>
</dbReference>
<dbReference type="SUPFAM" id="SSF90123">
    <property type="entry name" value="ABC transporter transmembrane region"/>
    <property type="match status" value="1"/>
</dbReference>
<dbReference type="Pfam" id="PF00005">
    <property type="entry name" value="ABC_tran"/>
    <property type="match status" value="1"/>
</dbReference>
<keyword evidence="5" id="KW-0547">Nucleotide-binding</keyword>
<keyword evidence="13" id="KW-1185">Reference proteome</keyword>
<dbReference type="InterPro" id="IPR003593">
    <property type="entry name" value="AAA+_ATPase"/>
</dbReference>
<dbReference type="GO" id="GO:0005886">
    <property type="term" value="C:plasma membrane"/>
    <property type="evidence" value="ECO:0007669"/>
    <property type="project" value="UniProtKB-SubCell"/>
</dbReference>
<sequence>MLSNFKTLKYFFIEHKWAYILGVVWLIFVDILQLILPEILRSFTDGLQANIVGRTEIIRYGVYVLIIGFLLAFFRFLWRIFIIGTSKKLEFELRNKLFSHLLKLSTNYFNKSKTGDLMAHATNDINAVRMALGPGIVMVVDAVFITVIATIMMFLTTDVRLTLLALFPLPFLALASGRFGKIINQRFRKVQESFSSLTETVQENLSGIRVVKTFVQENKEVEKFAQKNQNVFNKQMHLIKIFGIFQPLIMAISSLSYLIVIVYGGTLVINRDISLGDFIAFNSYLALLIWPMMAAGWVVNILQRGSASMARINTILDVEPEIVDREDAVSIENPRGNIRFINTSFKFPDTDEYALENFSLDIPPGSNIGVIGRTGSGKSTVASLLLHLFEAQEGEIQIDGLPIEKIKIESLRKHIGYVDQDSFLFSTTIADNIAFGVDEASREEVQRVAKIAQVHENILDFPEGYETFVGERGVTLSGGQKQRISIARALIKDPQILILDDSLSAVDTDTEEKILAHLEKEMEEKTSILIAHRISTIKDCDKIIVLDDGKILEEGTHDELLKNKNLYFELYEKQLLEEEITKED</sequence>
<dbReference type="GO" id="GO:0005524">
    <property type="term" value="F:ATP binding"/>
    <property type="evidence" value="ECO:0007669"/>
    <property type="project" value="UniProtKB-KW"/>
</dbReference>
<dbReference type="InterPro" id="IPR011527">
    <property type="entry name" value="ABC1_TM_dom"/>
</dbReference>
<dbReference type="SUPFAM" id="SSF52540">
    <property type="entry name" value="P-loop containing nucleoside triphosphate hydrolases"/>
    <property type="match status" value="1"/>
</dbReference>
<proteinExistence type="predicted"/>
<evidence type="ECO:0000256" key="7">
    <source>
        <dbReference type="ARBA" id="ARBA00022989"/>
    </source>
</evidence>
<dbReference type="PANTHER" id="PTHR43394:SF1">
    <property type="entry name" value="ATP-BINDING CASSETTE SUB-FAMILY B MEMBER 10, MITOCHONDRIAL"/>
    <property type="match status" value="1"/>
</dbReference>
<dbReference type="InterPro" id="IPR003439">
    <property type="entry name" value="ABC_transporter-like_ATP-bd"/>
</dbReference>
<evidence type="ECO:0000313" key="12">
    <source>
        <dbReference type="EMBL" id="NBG87907.1"/>
    </source>
</evidence>
<feature type="transmembrane region" description="Helical" evidence="9">
    <location>
        <begin position="135"/>
        <end position="155"/>
    </location>
</feature>
<keyword evidence="3" id="KW-1003">Cell membrane</keyword>
<dbReference type="EMBL" id="SUMG01000004">
    <property type="protein sequence ID" value="NBG87907.1"/>
    <property type="molecule type" value="Genomic_DNA"/>
</dbReference>
<keyword evidence="4 9" id="KW-0812">Transmembrane</keyword>
<feature type="transmembrane region" description="Helical" evidence="9">
    <location>
        <begin position="283"/>
        <end position="302"/>
    </location>
</feature>
<keyword evidence="6 12" id="KW-0067">ATP-binding</keyword>
<feature type="domain" description="ABC transporter" evidence="10">
    <location>
        <begin position="338"/>
        <end position="573"/>
    </location>
</feature>
<feature type="transmembrane region" description="Helical" evidence="9">
    <location>
        <begin position="241"/>
        <end position="263"/>
    </location>
</feature>
<organism evidence="12 13">
    <name type="scientific">Isachenkonia alkalipeptolytica</name>
    <dbReference type="NCBI Taxonomy" id="2565777"/>
    <lineage>
        <taxon>Bacteria</taxon>
        <taxon>Bacillati</taxon>
        <taxon>Bacillota</taxon>
        <taxon>Clostridia</taxon>
        <taxon>Eubacteriales</taxon>
        <taxon>Clostridiaceae</taxon>
        <taxon>Isachenkonia</taxon>
    </lineage>
</organism>
<dbReference type="PROSITE" id="PS00211">
    <property type="entry name" value="ABC_TRANSPORTER_1"/>
    <property type="match status" value="1"/>
</dbReference>
<dbReference type="PANTHER" id="PTHR43394">
    <property type="entry name" value="ATP-DEPENDENT PERMEASE MDL1, MITOCHONDRIAL"/>
    <property type="match status" value="1"/>
</dbReference>
<evidence type="ECO:0000256" key="4">
    <source>
        <dbReference type="ARBA" id="ARBA00022692"/>
    </source>
</evidence>